<proteinExistence type="predicted"/>
<organism evidence="1 2">
    <name type="scientific">Bacillus phage AvesoBmore</name>
    <dbReference type="NCBI Taxonomy" id="1698451"/>
    <lineage>
        <taxon>Viruses</taxon>
        <taxon>Duplodnaviria</taxon>
        <taxon>Heunggongvirae</taxon>
        <taxon>Uroviricota</taxon>
        <taxon>Caudoviricetes</taxon>
        <taxon>Herelleviridae</taxon>
        <taxon>Bastillevirinae</taxon>
        <taxon>Bequatrovirus</taxon>
        <taxon>Bequatrovirus avesobmore</taxon>
    </lineage>
</organism>
<protein>
    <submittedName>
        <fullName evidence="1">Uncharacterized protein</fullName>
    </submittedName>
</protein>
<dbReference type="EMBL" id="KT307976">
    <property type="protein sequence ID" value="ALA13521.1"/>
    <property type="molecule type" value="Genomic_DNA"/>
</dbReference>
<sequence length="98" mass="11490">MHTLSSIADVAMKEFDVKYIRVFDNMGKISFHFQKKDYKRITKEMITKFEYKCRPAGVYFTYEGESKWTVITNTAFGICLTNAVRTVKNGLMKLLRMN</sequence>
<dbReference type="RefSeq" id="YP_009206490.1">
    <property type="nucleotide sequence ID" value="NC_028887.1"/>
</dbReference>
<evidence type="ECO:0000313" key="2">
    <source>
        <dbReference type="Proteomes" id="UP000204647"/>
    </source>
</evidence>
<dbReference type="KEGG" id="vg:26633119"/>
<name>A0A0K2D1P0_9CAUD</name>
<keyword evidence="2" id="KW-1185">Reference proteome</keyword>
<gene>
    <name evidence="1" type="ORF">AVESOBMORE_135</name>
</gene>
<accession>A0A0K2D1P0</accession>
<dbReference type="GeneID" id="26633119"/>
<dbReference type="OrthoDB" id="40513at10239"/>
<dbReference type="Proteomes" id="UP000204647">
    <property type="component" value="Segment"/>
</dbReference>
<reference evidence="1 2" key="1">
    <citation type="journal article" date="2015" name="Genome Announc.">
        <title>Genome Sequences of Two Bacillus cereus Group Bacteriophages, Eyuki and AvesoBmore.</title>
        <authorList>
            <person name="Erill I."/>
            <person name="Caruso S.M."/>
        </authorList>
    </citation>
    <scope>NUCLEOTIDE SEQUENCE [LARGE SCALE GENOMIC DNA]</scope>
</reference>
<evidence type="ECO:0000313" key="1">
    <source>
        <dbReference type="EMBL" id="ALA13521.1"/>
    </source>
</evidence>